<sequence length="374" mass="41824">MNQSLSALSSLSLPGSFPGSGPCLSKTLRSKAYTPVQASPATGSLSRMVQGMAPQTAQRQADDFSFGLNALENDVCVLGRISARWPDTQIEREFRCAAQVIQQYPHDIMDYVKGFAPFWPVPVPTTPPPMTAEQAKDDMLSVINTVLSSRYFRYLARELIWLLEDEYGNEIYQLIPSEYNMQQLINALDETQTPPSPDQGGFNPPPQSGTNVNDSTSTINTLVVGSVTPGTGELSQLHIDKFRQVDPATIADQVGYFHQHNQQATMAQLIKSYLLLAKNAGMTDEARALNYLLCYDTGFYSKVYEQRQQSQRQAVHLIGIDARLYYAGERTLVCVIFNYQDQKTSVIEPWSSTIDVTDEYPFMVSEFEPYIHVL</sequence>
<dbReference type="EMBL" id="FRFG01000027">
    <property type="protein sequence ID" value="SHO56643.1"/>
    <property type="molecule type" value="Genomic_DNA"/>
</dbReference>
<dbReference type="AlphaFoldDB" id="A0A1M7YVQ8"/>
<name>A0A1M7YVQ8_9VIBR</name>
<keyword evidence="5" id="KW-1185">Reference proteome</keyword>
<dbReference type="InterPro" id="IPR040483">
    <property type="entry name" value="PatG_dom"/>
</dbReference>
<feature type="region of interest" description="Disordered" evidence="1">
    <location>
        <begin position="190"/>
        <end position="215"/>
    </location>
</feature>
<evidence type="ECO:0000259" key="2">
    <source>
        <dbReference type="Pfam" id="PF18047"/>
    </source>
</evidence>
<evidence type="ECO:0000259" key="3">
    <source>
        <dbReference type="Pfam" id="PF18065"/>
    </source>
</evidence>
<dbReference type="InterPro" id="IPR040636">
    <property type="entry name" value="PatG_C"/>
</dbReference>
<feature type="domain" description="PatG" evidence="2">
    <location>
        <begin position="75"/>
        <end position="188"/>
    </location>
</feature>
<dbReference type="Pfam" id="PF18047">
    <property type="entry name" value="PatG_D"/>
    <property type="match status" value="1"/>
</dbReference>
<evidence type="ECO:0000313" key="4">
    <source>
        <dbReference type="EMBL" id="SHO56643.1"/>
    </source>
</evidence>
<evidence type="ECO:0000313" key="5">
    <source>
        <dbReference type="Proteomes" id="UP000184600"/>
    </source>
</evidence>
<protein>
    <submittedName>
        <fullName evidence="4">Uncharacterized protein</fullName>
    </submittedName>
</protein>
<dbReference type="STRING" id="1117707.VQ7734_02412"/>
<evidence type="ECO:0000256" key="1">
    <source>
        <dbReference type="SAM" id="MobiDB-lite"/>
    </source>
</evidence>
<dbReference type="Pfam" id="PF18065">
    <property type="entry name" value="PatG_C"/>
    <property type="match status" value="1"/>
</dbReference>
<gene>
    <name evidence="4" type="ORF">VQ7734_02412</name>
</gene>
<feature type="domain" description="PatG C-terminal" evidence="3">
    <location>
        <begin position="259"/>
        <end position="370"/>
    </location>
</feature>
<dbReference type="Proteomes" id="UP000184600">
    <property type="component" value="Unassembled WGS sequence"/>
</dbReference>
<proteinExistence type="predicted"/>
<organism evidence="4 5">
    <name type="scientific">Vibrio quintilis</name>
    <dbReference type="NCBI Taxonomy" id="1117707"/>
    <lineage>
        <taxon>Bacteria</taxon>
        <taxon>Pseudomonadati</taxon>
        <taxon>Pseudomonadota</taxon>
        <taxon>Gammaproteobacteria</taxon>
        <taxon>Vibrionales</taxon>
        <taxon>Vibrionaceae</taxon>
        <taxon>Vibrio</taxon>
    </lineage>
</organism>
<accession>A0A1M7YVQ8</accession>
<dbReference type="RefSeq" id="WP_073582833.1">
    <property type="nucleotide sequence ID" value="NZ_AP024898.1"/>
</dbReference>
<reference evidence="5" key="1">
    <citation type="submission" date="2016-12" db="EMBL/GenBank/DDBJ databases">
        <authorList>
            <person name="Rodrigo-Torres L."/>
            <person name="Arahal R.D."/>
            <person name="Lucena T."/>
        </authorList>
    </citation>
    <scope>NUCLEOTIDE SEQUENCE [LARGE SCALE GENOMIC DNA]</scope>
</reference>
<dbReference type="OrthoDB" id="5856265at2"/>